<dbReference type="Proteomes" id="UP001304050">
    <property type="component" value="Unassembled WGS sequence"/>
</dbReference>
<organism evidence="1 2">
    <name type="scientific">Rhizobium mulingense</name>
    <dbReference type="NCBI Taxonomy" id="3031128"/>
    <lineage>
        <taxon>Bacteria</taxon>
        <taxon>Pseudomonadati</taxon>
        <taxon>Pseudomonadota</taxon>
        <taxon>Alphaproteobacteria</taxon>
        <taxon>Hyphomicrobiales</taxon>
        <taxon>Rhizobiaceae</taxon>
        <taxon>Rhizobium/Agrobacterium group</taxon>
        <taxon>Rhizobium</taxon>
    </lineage>
</organism>
<evidence type="ECO:0000313" key="2">
    <source>
        <dbReference type="Proteomes" id="UP001304050"/>
    </source>
</evidence>
<sequence>MQRNLSHIAKVVGTLTFLMVAFAFAPAGNAETRAGGKNESKRPVLSIAAIDAMREAVTDRFILPGNLKDAASVQLRVHVRLDQNGRVARAPEVDVSGGSEHTRDIMTKAALRAVIGAAPYVMLPKDKYDAWKEVILNFDTSAFTQ</sequence>
<keyword evidence="2" id="KW-1185">Reference proteome</keyword>
<name>A0ACC6MZ94_9HYPH</name>
<gene>
    <name evidence="1" type="ORF">U8465_16325</name>
</gene>
<evidence type="ECO:0000313" key="1">
    <source>
        <dbReference type="EMBL" id="MEA3518669.1"/>
    </source>
</evidence>
<comment type="caution">
    <text evidence="1">The sequence shown here is derived from an EMBL/GenBank/DDBJ whole genome shotgun (WGS) entry which is preliminary data.</text>
</comment>
<proteinExistence type="predicted"/>
<dbReference type="EMBL" id="JAYESG010000007">
    <property type="protein sequence ID" value="MEA3518669.1"/>
    <property type="molecule type" value="Genomic_DNA"/>
</dbReference>
<accession>A0ACC6MZ94</accession>
<protein>
    <submittedName>
        <fullName evidence="1">Uncharacterized protein</fullName>
    </submittedName>
</protein>
<reference evidence="1" key="1">
    <citation type="submission" date="2023-12" db="EMBL/GenBank/DDBJ databases">
        <title>Diversity of Rhizobium in root nodule of phaseolus vulgaris.</title>
        <authorList>
            <person name="Wang H."/>
        </authorList>
    </citation>
    <scope>NUCLEOTIDE SEQUENCE</scope>
    <source>
        <strain evidence="1">MJ31</strain>
    </source>
</reference>